<dbReference type="Proteomes" id="UP000694383">
    <property type="component" value="Unplaced"/>
</dbReference>
<evidence type="ECO:0000313" key="5">
    <source>
        <dbReference type="Proteomes" id="UP000694383"/>
    </source>
</evidence>
<dbReference type="Pfam" id="PF14604">
    <property type="entry name" value="SH3_9"/>
    <property type="match status" value="1"/>
</dbReference>
<accession>A0A8C7WZA3</accession>
<keyword evidence="5" id="KW-1185">Reference proteome</keyword>
<protein>
    <recommendedName>
        <fullName evidence="3">SH3 domain-containing protein</fullName>
    </recommendedName>
</protein>
<name>A0A8C7WZA3_9TELE</name>
<dbReference type="SMART" id="SM00326">
    <property type="entry name" value="SH3"/>
    <property type="match status" value="1"/>
</dbReference>
<dbReference type="PROSITE" id="PS50002">
    <property type="entry name" value="SH3"/>
    <property type="match status" value="1"/>
</dbReference>
<dbReference type="GO" id="GO:0008021">
    <property type="term" value="C:synaptic vesicle"/>
    <property type="evidence" value="ECO:0007669"/>
    <property type="project" value="TreeGrafter"/>
</dbReference>
<dbReference type="SUPFAM" id="SSF50044">
    <property type="entry name" value="SH3-domain"/>
    <property type="match status" value="1"/>
</dbReference>
<proteinExistence type="predicted"/>
<dbReference type="PRINTS" id="PR01251">
    <property type="entry name" value="AMPHIPHYSIN"/>
</dbReference>
<organism evidence="4 5">
    <name type="scientific">Oryzias sinensis</name>
    <name type="common">Chinese medaka</name>
    <dbReference type="NCBI Taxonomy" id="183150"/>
    <lineage>
        <taxon>Eukaryota</taxon>
        <taxon>Metazoa</taxon>
        <taxon>Chordata</taxon>
        <taxon>Craniata</taxon>
        <taxon>Vertebrata</taxon>
        <taxon>Euteleostomi</taxon>
        <taxon>Actinopterygii</taxon>
        <taxon>Neopterygii</taxon>
        <taxon>Teleostei</taxon>
        <taxon>Neoteleostei</taxon>
        <taxon>Acanthomorphata</taxon>
        <taxon>Ovalentaria</taxon>
        <taxon>Atherinomorphae</taxon>
        <taxon>Beloniformes</taxon>
        <taxon>Adrianichthyidae</taxon>
        <taxon>Oryziinae</taxon>
        <taxon>Oryzias</taxon>
    </lineage>
</organism>
<dbReference type="Gene3D" id="2.30.30.40">
    <property type="entry name" value="SH3 Domains"/>
    <property type="match status" value="1"/>
</dbReference>
<reference evidence="4" key="2">
    <citation type="submission" date="2025-09" db="UniProtKB">
        <authorList>
            <consortium name="Ensembl"/>
        </authorList>
    </citation>
    <scope>IDENTIFICATION</scope>
</reference>
<sequence>MLVLLSFKLAYSSWFNVCVQEQMPIPSVVIEPASSNEGDDDRDVDIISPTTISDNGVVIPSQAIKHMSPSGSASGLPDEFLYKVETMHDFEAANSDELDLKRGDVVLVIPTVSVEDQDAGWLTGIKENDWLTLGVGAQKGLFPENFTQRLE</sequence>
<dbReference type="GO" id="GO:0048488">
    <property type="term" value="P:synaptic vesicle endocytosis"/>
    <property type="evidence" value="ECO:0007669"/>
    <property type="project" value="TreeGrafter"/>
</dbReference>
<dbReference type="PANTHER" id="PTHR46514:SF2">
    <property type="entry name" value="AMPHIPHYSIN"/>
    <property type="match status" value="1"/>
</dbReference>
<reference evidence="4" key="1">
    <citation type="submission" date="2025-08" db="UniProtKB">
        <authorList>
            <consortium name="Ensembl"/>
        </authorList>
    </citation>
    <scope>IDENTIFICATION</scope>
</reference>
<evidence type="ECO:0000313" key="4">
    <source>
        <dbReference type="Ensembl" id="ENSOSIP00000005314.1"/>
    </source>
</evidence>
<dbReference type="AlphaFoldDB" id="A0A8C7WZA3"/>
<dbReference type="InterPro" id="IPR036028">
    <property type="entry name" value="SH3-like_dom_sf"/>
</dbReference>
<dbReference type="GO" id="GO:0005886">
    <property type="term" value="C:plasma membrane"/>
    <property type="evidence" value="ECO:0007669"/>
    <property type="project" value="TreeGrafter"/>
</dbReference>
<evidence type="ECO:0000256" key="1">
    <source>
        <dbReference type="ARBA" id="ARBA00022443"/>
    </source>
</evidence>
<dbReference type="PRINTS" id="PR00452">
    <property type="entry name" value="SH3DOMAIN"/>
</dbReference>
<dbReference type="InterPro" id="IPR003005">
    <property type="entry name" value="Amphiphysin"/>
</dbReference>
<dbReference type="GO" id="GO:0005543">
    <property type="term" value="F:phospholipid binding"/>
    <property type="evidence" value="ECO:0007669"/>
    <property type="project" value="TreeGrafter"/>
</dbReference>
<dbReference type="Ensembl" id="ENSOSIT00000005697.1">
    <property type="protein sequence ID" value="ENSOSIP00000005314.1"/>
    <property type="gene ID" value="ENSOSIG00000003660.1"/>
</dbReference>
<evidence type="ECO:0000259" key="3">
    <source>
        <dbReference type="PROSITE" id="PS50002"/>
    </source>
</evidence>
<feature type="domain" description="SH3" evidence="3">
    <location>
        <begin position="79"/>
        <end position="151"/>
    </location>
</feature>
<dbReference type="InterPro" id="IPR001452">
    <property type="entry name" value="SH3_domain"/>
</dbReference>
<dbReference type="FunFam" id="2.30.30.40:FF:000103">
    <property type="entry name" value="Amphiphysin"/>
    <property type="match status" value="1"/>
</dbReference>
<keyword evidence="1 2" id="KW-0728">SH3 domain</keyword>
<evidence type="ECO:0000256" key="2">
    <source>
        <dbReference type="PROSITE-ProRule" id="PRU00192"/>
    </source>
</evidence>
<dbReference type="GeneTree" id="ENSGT00970000194478"/>
<dbReference type="PANTHER" id="PTHR46514">
    <property type="entry name" value="AMPHIPHYSIN"/>
    <property type="match status" value="1"/>
</dbReference>